<gene>
    <name evidence="1" type="ORF">DFH08DRAFT_1078827</name>
</gene>
<protein>
    <submittedName>
        <fullName evidence="1">Uncharacterized protein</fullName>
    </submittedName>
</protein>
<comment type="caution">
    <text evidence="1">The sequence shown here is derived from an EMBL/GenBank/DDBJ whole genome shotgun (WGS) entry which is preliminary data.</text>
</comment>
<name>A0AAD7A7G0_9AGAR</name>
<keyword evidence="2" id="KW-1185">Reference proteome</keyword>
<sequence length="577" mass="64875">MPIPKQRRERSRYSLVSDSEGSYAALDAYWSRYPKPYPTYNTSNVPLELWTIIARFTSRQSLARLCSVSHYLCSALTSLLYANTIDPPLTPSQSALLIQTLSSDVQRCSCLICARTQTLVHGKPHPALAALIRDLGLVEGAADQTFRDKPKLLKTLSQLEAAQVRTLHWSLAAGVDDLVRILGAPGRFPYLKELVVSCDGTNKNFNFVLVPRLEVLGVEINLSSLVENANMDWGVADRPCYRLAESLQMVSCTSPLLHTLRLKLKLPFDEDMEFPDDGYSDLVAAINDIHLPALATLEISVDLVSDYWYQYGCGVPRDLPKTDFSPFFTSHPNLHHLKLNMPGIQLSKKKTFLPQLRSFQGSFEHAAVICAGPHKLQKLVIALIHLNLDPLPSFKTVHLASDLSLTHLHIFAVDAAGKTIKTRNELSPASFRQLVSSFPNLTHLDVCISQRMIHYCGHLILLARLQSLRFQEYRTRWLGPPKWPARLVFPPEDYIEEFTLFLPSQPRLKRIEISLLGDTYPNSQSFGFKEMGETPELSAEYFFSVLRPSGGNAYVVLDRAHVVDRCEIGDTFWLTGL</sequence>
<proteinExistence type="predicted"/>
<evidence type="ECO:0000313" key="1">
    <source>
        <dbReference type="EMBL" id="KAJ7350671.1"/>
    </source>
</evidence>
<organism evidence="1 2">
    <name type="scientific">Mycena albidolilacea</name>
    <dbReference type="NCBI Taxonomy" id="1033008"/>
    <lineage>
        <taxon>Eukaryota</taxon>
        <taxon>Fungi</taxon>
        <taxon>Dikarya</taxon>
        <taxon>Basidiomycota</taxon>
        <taxon>Agaricomycotina</taxon>
        <taxon>Agaricomycetes</taxon>
        <taxon>Agaricomycetidae</taxon>
        <taxon>Agaricales</taxon>
        <taxon>Marasmiineae</taxon>
        <taxon>Mycenaceae</taxon>
        <taxon>Mycena</taxon>
    </lineage>
</organism>
<dbReference type="Proteomes" id="UP001218218">
    <property type="component" value="Unassembled WGS sequence"/>
</dbReference>
<evidence type="ECO:0000313" key="2">
    <source>
        <dbReference type="Proteomes" id="UP001218218"/>
    </source>
</evidence>
<accession>A0AAD7A7G0</accession>
<reference evidence="1" key="1">
    <citation type="submission" date="2023-03" db="EMBL/GenBank/DDBJ databases">
        <title>Massive genome expansion in bonnet fungi (Mycena s.s.) driven by repeated elements and novel gene families across ecological guilds.</title>
        <authorList>
            <consortium name="Lawrence Berkeley National Laboratory"/>
            <person name="Harder C.B."/>
            <person name="Miyauchi S."/>
            <person name="Viragh M."/>
            <person name="Kuo A."/>
            <person name="Thoen E."/>
            <person name="Andreopoulos B."/>
            <person name="Lu D."/>
            <person name="Skrede I."/>
            <person name="Drula E."/>
            <person name="Henrissat B."/>
            <person name="Morin E."/>
            <person name="Kohler A."/>
            <person name="Barry K."/>
            <person name="LaButti K."/>
            <person name="Morin E."/>
            <person name="Salamov A."/>
            <person name="Lipzen A."/>
            <person name="Mereny Z."/>
            <person name="Hegedus B."/>
            <person name="Baldrian P."/>
            <person name="Stursova M."/>
            <person name="Weitz H."/>
            <person name="Taylor A."/>
            <person name="Grigoriev I.V."/>
            <person name="Nagy L.G."/>
            <person name="Martin F."/>
            <person name="Kauserud H."/>
        </authorList>
    </citation>
    <scope>NUCLEOTIDE SEQUENCE</scope>
    <source>
        <strain evidence="1">CBHHK002</strain>
    </source>
</reference>
<dbReference type="EMBL" id="JARIHO010000014">
    <property type="protein sequence ID" value="KAJ7350671.1"/>
    <property type="molecule type" value="Genomic_DNA"/>
</dbReference>
<dbReference type="AlphaFoldDB" id="A0AAD7A7G0"/>